<evidence type="ECO:0000256" key="1">
    <source>
        <dbReference type="SAM" id="MobiDB-lite"/>
    </source>
</evidence>
<feature type="compositionally biased region" description="Polar residues" evidence="1">
    <location>
        <begin position="171"/>
        <end position="180"/>
    </location>
</feature>
<name>A0ABU6WHI9_9FABA</name>
<dbReference type="EMBL" id="JASCZI010181443">
    <property type="protein sequence ID" value="MED6183528.1"/>
    <property type="molecule type" value="Genomic_DNA"/>
</dbReference>
<organism evidence="2 3">
    <name type="scientific">Stylosanthes scabra</name>
    <dbReference type="NCBI Taxonomy" id="79078"/>
    <lineage>
        <taxon>Eukaryota</taxon>
        <taxon>Viridiplantae</taxon>
        <taxon>Streptophyta</taxon>
        <taxon>Embryophyta</taxon>
        <taxon>Tracheophyta</taxon>
        <taxon>Spermatophyta</taxon>
        <taxon>Magnoliopsida</taxon>
        <taxon>eudicotyledons</taxon>
        <taxon>Gunneridae</taxon>
        <taxon>Pentapetalae</taxon>
        <taxon>rosids</taxon>
        <taxon>fabids</taxon>
        <taxon>Fabales</taxon>
        <taxon>Fabaceae</taxon>
        <taxon>Papilionoideae</taxon>
        <taxon>50 kb inversion clade</taxon>
        <taxon>dalbergioids sensu lato</taxon>
        <taxon>Dalbergieae</taxon>
        <taxon>Pterocarpus clade</taxon>
        <taxon>Stylosanthes</taxon>
    </lineage>
</organism>
<proteinExistence type="predicted"/>
<accession>A0ABU6WHI9</accession>
<sequence>MHKNGVEFVATTETLAQDPPSLPTSPRQLQNCSMDELSRAIEGLRKDVKEFLELKKSIDELIKASSIMERSLKRMEFKLYKNEEKCKDHEEYNTNLVTKDSLSGIDFTNQSVDKNPKMTPIADPPLRKRLRCSPAQHENNVTIDISDAEDDNMVFEKHESGLSQASQSSSPTTNKGKSLVNHQLRTKAKSTGLLASNYSKVMSQVESPLSRRKLLTSPSPNMRSAKVTKIGDAQSFSVPRRLHSQLAGVLALQGERSLPLGSQRNQMEKSRYYNAMIKAFKRKFKPCAKMQLKKCQIEVCAYAFCASINNPEETMIIAEDTIVVREEIACLVPGKPISDKIMKLVTMKATWDQEHSNKKTFWVLPPSFAVEHFMEHSLDESIATYVCRFMPVAPDLTFAARLAEMVTSKHYLEGDLPANIDFMNFDVKEARGVP</sequence>
<feature type="compositionally biased region" description="Low complexity" evidence="1">
    <location>
        <begin position="161"/>
        <end position="170"/>
    </location>
</feature>
<evidence type="ECO:0000313" key="2">
    <source>
        <dbReference type="EMBL" id="MED6183528.1"/>
    </source>
</evidence>
<comment type="caution">
    <text evidence="2">The sequence shown here is derived from an EMBL/GenBank/DDBJ whole genome shotgun (WGS) entry which is preliminary data.</text>
</comment>
<gene>
    <name evidence="2" type="ORF">PIB30_038650</name>
</gene>
<dbReference type="Proteomes" id="UP001341840">
    <property type="component" value="Unassembled WGS sequence"/>
</dbReference>
<protein>
    <submittedName>
        <fullName evidence="2">Uncharacterized protein</fullName>
    </submittedName>
</protein>
<feature type="region of interest" description="Disordered" evidence="1">
    <location>
        <begin position="158"/>
        <end position="180"/>
    </location>
</feature>
<reference evidence="2 3" key="1">
    <citation type="journal article" date="2023" name="Plants (Basel)">
        <title>Bridging the Gap: Combining Genomics and Transcriptomics Approaches to Understand Stylosanthes scabra, an Orphan Legume from the Brazilian Caatinga.</title>
        <authorList>
            <person name="Ferreira-Neto J.R.C."/>
            <person name="da Silva M.D."/>
            <person name="Binneck E."/>
            <person name="de Melo N.F."/>
            <person name="da Silva R.H."/>
            <person name="de Melo A.L.T.M."/>
            <person name="Pandolfi V."/>
            <person name="Bustamante F.O."/>
            <person name="Brasileiro-Vidal A.C."/>
            <person name="Benko-Iseppon A.M."/>
        </authorList>
    </citation>
    <scope>NUCLEOTIDE SEQUENCE [LARGE SCALE GENOMIC DNA]</scope>
    <source>
        <tissue evidence="2">Leaves</tissue>
    </source>
</reference>
<feature type="region of interest" description="Disordered" evidence="1">
    <location>
        <begin position="10"/>
        <end position="29"/>
    </location>
</feature>
<evidence type="ECO:0000313" key="3">
    <source>
        <dbReference type="Proteomes" id="UP001341840"/>
    </source>
</evidence>
<keyword evidence="3" id="KW-1185">Reference proteome</keyword>